<dbReference type="EMBL" id="AP012319">
    <property type="protein sequence ID" value="BAL89896.1"/>
    <property type="molecule type" value="Genomic_DNA"/>
</dbReference>
<proteinExistence type="predicted"/>
<gene>
    <name evidence="1" type="ordered locus">AMIS_46760</name>
</gene>
<dbReference type="STRING" id="512565.AMIS_46760"/>
<dbReference type="KEGG" id="ams:AMIS_46760"/>
<keyword evidence="2" id="KW-1185">Reference proteome</keyword>
<dbReference type="Proteomes" id="UP000007882">
    <property type="component" value="Chromosome"/>
</dbReference>
<accession>I0HA59</accession>
<name>I0HA59_ACTM4</name>
<organism evidence="1 2">
    <name type="scientific">Actinoplanes missouriensis (strain ATCC 14538 / DSM 43046 / CBS 188.64 / JCM 3121 / NBRC 102363 / NCIMB 12654 / NRRL B-3342 / UNCC 431)</name>
    <dbReference type="NCBI Taxonomy" id="512565"/>
    <lineage>
        <taxon>Bacteria</taxon>
        <taxon>Bacillati</taxon>
        <taxon>Actinomycetota</taxon>
        <taxon>Actinomycetes</taxon>
        <taxon>Micromonosporales</taxon>
        <taxon>Micromonosporaceae</taxon>
        <taxon>Actinoplanes</taxon>
    </lineage>
</organism>
<reference evidence="1 2" key="1">
    <citation type="submission" date="2012-02" db="EMBL/GenBank/DDBJ databases">
        <title>Complete genome sequence of Actinoplanes missouriensis 431 (= NBRC 102363).</title>
        <authorList>
            <person name="Ohnishi Y."/>
            <person name="Ishikawa J."/>
            <person name="Sekine M."/>
            <person name="Hosoyama A."/>
            <person name="Harada T."/>
            <person name="Narita H."/>
            <person name="Hata T."/>
            <person name="Konno Y."/>
            <person name="Tutikane K."/>
            <person name="Fujita N."/>
            <person name="Horinouchi S."/>
            <person name="Hayakawa M."/>
        </authorList>
    </citation>
    <scope>NUCLEOTIDE SEQUENCE [LARGE SCALE GENOMIC DNA]</scope>
    <source>
        <strain evidence="2">ATCC 14538 / DSM 43046 / CBS 188.64 / JCM 3121 / NBRC 102363 / NCIMB 12654 / NRRL B-3342 / UNCC 431</strain>
    </source>
</reference>
<evidence type="ECO:0000313" key="2">
    <source>
        <dbReference type="Proteomes" id="UP000007882"/>
    </source>
</evidence>
<dbReference type="AlphaFoldDB" id="I0HA59"/>
<dbReference type="HOGENOM" id="CLU_1691744_0_0_11"/>
<protein>
    <submittedName>
        <fullName evidence="1">Uncharacterized protein</fullName>
    </submittedName>
</protein>
<evidence type="ECO:0000313" key="1">
    <source>
        <dbReference type="EMBL" id="BAL89896.1"/>
    </source>
</evidence>
<sequence>MRGTARGVSRNGMLAGCASCVTRPIVPQAHRRPEFLSRPGFLSRPWRRHLPKLRGLVQLSRPRQLGHHLQFGRRPARSRFRSLPRSWSPLYSGKDLRYPEKTADFIIRRSETVVGILRRGDTEFHTAWTNAGRVWNGGSCCARRPHAARRYVVPA</sequence>